<proteinExistence type="predicted"/>
<reference evidence="1" key="1">
    <citation type="journal article" date="2020" name="Nature">
        <title>Giant virus diversity and host interactions through global metagenomics.</title>
        <authorList>
            <person name="Schulz F."/>
            <person name="Roux S."/>
            <person name="Paez-Espino D."/>
            <person name="Jungbluth S."/>
            <person name="Walsh D.A."/>
            <person name="Denef V.J."/>
            <person name="McMahon K.D."/>
            <person name="Konstantinidis K.T."/>
            <person name="Eloe-Fadrosh E.A."/>
            <person name="Kyrpides N.C."/>
            <person name="Woyke T."/>
        </authorList>
    </citation>
    <scope>NUCLEOTIDE SEQUENCE</scope>
    <source>
        <strain evidence="1">GVMAG-M-3300001348-25</strain>
    </source>
</reference>
<accession>A0A6C0EI37</accession>
<protein>
    <recommendedName>
        <fullName evidence="2">Polysaccharide biosynthesis enzyme WcbI domain-containing protein</fullName>
    </recommendedName>
</protein>
<organism evidence="1">
    <name type="scientific">viral metagenome</name>
    <dbReference type="NCBI Taxonomy" id="1070528"/>
    <lineage>
        <taxon>unclassified sequences</taxon>
        <taxon>metagenomes</taxon>
        <taxon>organismal metagenomes</taxon>
    </lineage>
</organism>
<dbReference type="AlphaFoldDB" id="A0A6C0EI37"/>
<name>A0A6C0EI37_9ZZZZ</name>
<evidence type="ECO:0000313" key="1">
    <source>
        <dbReference type="EMBL" id="QHT28442.1"/>
    </source>
</evidence>
<sequence length="253" mass="30381">MPAKNVGFFGSCQLELPSSFFFNDIVMQKYNINVKFKLPFFIYDTSYPEYTGQKLDYSIFDDLDFLVIEINKLDNDASSEKIINYLKNKNVKIIRTFLIKFPIYPINWSGYGENKNDYINWKGLDNIDYNEKFKNCIESMRKNNIECDLSDEITDFVEQNFNKQLLFTHSLHPTNILLYQIWKQILNHMSINIEENNYIFKKQLLLCWYNPLTTKMIKDLDIRFKNMAITDKFYIERYNKNKHMFCNMNTGIF</sequence>
<evidence type="ECO:0008006" key="2">
    <source>
        <dbReference type="Google" id="ProtNLM"/>
    </source>
</evidence>
<dbReference type="EMBL" id="MN738857">
    <property type="protein sequence ID" value="QHT28442.1"/>
    <property type="molecule type" value="Genomic_DNA"/>
</dbReference>
<dbReference type="Gene3D" id="3.40.50.12080">
    <property type="match status" value="1"/>
</dbReference>